<reference evidence="4 7" key="2">
    <citation type="submission" date="2018-06" db="EMBL/GenBank/DDBJ databases">
        <authorList>
            <consortium name="Pathogen Informatics"/>
            <person name="Doyle S."/>
        </authorList>
    </citation>
    <scope>NUCLEOTIDE SEQUENCE [LARGE SCALE GENOMIC DNA]</scope>
    <source>
        <strain evidence="4 7">NCTC13156</strain>
    </source>
</reference>
<reference evidence="5 6" key="1">
    <citation type="submission" date="2014-06" db="EMBL/GenBank/DDBJ databases">
        <title>Helicobacter pullorum isolates in fresh chicken meat - phenotypic and genotypic features.</title>
        <authorList>
            <person name="Borges V."/>
            <person name="Santos A."/>
            <person name="Correia C.B."/>
            <person name="Saraiva M."/>
            <person name="Menard A."/>
            <person name="Vieira L."/>
            <person name="Sampaio D.A."/>
            <person name="Gomes J.P."/>
            <person name="Oleastro M."/>
        </authorList>
    </citation>
    <scope>NUCLEOTIDE SEQUENCE [LARGE SCALE GENOMIC DNA]</scope>
    <source>
        <strain evidence="3 6">229334/12</strain>
        <strain evidence="2 5">229336/12</strain>
    </source>
</reference>
<evidence type="ECO:0000313" key="2">
    <source>
        <dbReference type="EMBL" id="KPH50647.1"/>
    </source>
</evidence>
<organism evidence="3 6">
    <name type="scientific">Helicobacter pullorum</name>
    <dbReference type="NCBI Taxonomy" id="35818"/>
    <lineage>
        <taxon>Bacteria</taxon>
        <taxon>Pseudomonadati</taxon>
        <taxon>Campylobacterota</taxon>
        <taxon>Epsilonproteobacteria</taxon>
        <taxon>Campylobacterales</taxon>
        <taxon>Helicobacteraceae</taxon>
        <taxon>Helicobacter</taxon>
    </lineage>
</organism>
<evidence type="ECO:0000313" key="4">
    <source>
        <dbReference type="EMBL" id="STQ88833.1"/>
    </source>
</evidence>
<dbReference type="EMBL" id="UGJF01000001">
    <property type="protein sequence ID" value="STQ88833.1"/>
    <property type="molecule type" value="Genomic_DNA"/>
</dbReference>
<dbReference type="InterPro" id="IPR007463">
    <property type="entry name" value="DUF507"/>
</dbReference>
<dbReference type="GeneID" id="93197361"/>
<dbReference type="Proteomes" id="UP000255269">
    <property type="component" value="Unassembled WGS sequence"/>
</dbReference>
<dbReference type="Pfam" id="PF04368">
    <property type="entry name" value="DUF507"/>
    <property type="match status" value="1"/>
</dbReference>
<gene>
    <name evidence="3" type="ORF">HPU229334_06385</name>
    <name evidence="2" type="ORF">HPU229336_01765</name>
    <name evidence="4" type="ORF">NCTC13156_01688</name>
</gene>
<keyword evidence="1" id="KW-0175">Coiled coil</keyword>
<dbReference type="EMBL" id="JNUR01000015">
    <property type="protein sequence ID" value="KPH50647.1"/>
    <property type="molecule type" value="Genomic_DNA"/>
</dbReference>
<dbReference type="AlphaFoldDB" id="A0A0N1E3R4"/>
<evidence type="ECO:0000313" key="7">
    <source>
        <dbReference type="Proteomes" id="UP000255269"/>
    </source>
</evidence>
<dbReference type="EMBL" id="JNOC01000032">
    <property type="protein sequence ID" value="KPH55798.1"/>
    <property type="molecule type" value="Genomic_DNA"/>
</dbReference>
<feature type="coiled-coil region" evidence="1">
    <location>
        <begin position="43"/>
        <end position="70"/>
    </location>
</feature>
<dbReference type="Proteomes" id="UP000037997">
    <property type="component" value="Unassembled WGS sequence"/>
</dbReference>
<dbReference type="PATRIC" id="fig|35818.10.peg.376"/>
<sequence length="183" mass="21962">MKLRLPHAPYIGNKIALDLSNCGFVNVLHGIEPISKIAQKFIEEDIKEEMRIEEKAREILEENLDEIEFMQADEHQLFWKIKHKLAENQNFILNWEDRYNNLAHKILDELYDEDLIEFSTSETRVKNIIFKAIDSYTKIYNEIEEIVNEKISNYKRKIIFGSEEYDLIFDRLYQEELKKKGFL</sequence>
<dbReference type="RefSeq" id="WP_054195235.1">
    <property type="nucleotide sequence ID" value="NZ_CAJFGW010000005.1"/>
</dbReference>
<evidence type="ECO:0000313" key="6">
    <source>
        <dbReference type="Proteomes" id="UP000037997"/>
    </source>
</evidence>
<protein>
    <submittedName>
        <fullName evidence="3">Competence protein</fullName>
    </submittedName>
    <submittedName>
        <fullName evidence="4">Protein of uncharacterized function (DUF507)</fullName>
    </submittedName>
</protein>
<evidence type="ECO:0000256" key="1">
    <source>
        <dbReference type="SAM" id="Coils"/>
    </source>
</evidence>
<name>A0A0N1E3R4_9HELI</name>
<evidence type="ECO:0000313" key="5">
    <source>
        <dbReference type="Proteomes" id="UP000037800"/>
    </source>
</evidence>
<dbReference type="STRING" id="35818.HPU229336_01765"/>
<accession>A0A0N1E3R4</accession>
<dbReference type="Proteomes" id="UP000037800">
    <property type="component" value="Unassembled WGS sequence"/>
</dbReference>
<proteinExistence type="predicted"/>
<dbReference type="OrthoDB" id="13157at2"/>
<evidence type="ECO:0000313" key="3">
    <source>
        <dbReference type="EMBL" id="KPH55798.1"/>
    </source>
</evidence>